<gene>
    <name evidence="1" type="ORF">NDU88_003887</name>
</gene>
<evidence type="ECO:0000313" key="2">
    <source>
        <dbReference type="Proteomes" id="UP001066276"/>
    </source>
</evidence>
<proteinExistence type="predicted"/>
<protein>
    <submittedName>
        <fullName evidence="1">Uncharacterized protein</fullName>
    </submittedName>
</protein>
<dbReference type="EMBL" id="JANPWB010000013">
    <property type="protein sequence ID" value="KAJ1106486.1"/>
    <property type="molecule type" value="Genomic_DNA"/>
</dbReference>
<dbReference type="AlphaFoldDB" id="A0AAV7MRW2"/>
<comment type="caution">
    <text evidence="1">The sequence shown here is derived from an EMBL/GenBank/DDBJ whole genome shotgun (WGS) entry which is preliminary data.</text>
</comment>
<evidence type="ECO:0000313" key="1">
    <source>
        <dbReference type="EMBL" id="KAJ1106486.1"/>
    </source>
</evidence>
<organism evidence="1 2">
    <name type="scientific">Pleurodeles waltl</name>
    <name type="common">Iberian ribbed newt</name>
    <dbReference type="NCBI Taxonomy" id="8319"/>
    <lineage>
        <taxon>Eukaryota</taxon>
        <taxon>Metazoa</taxon>
        <taxon>Chordata</taxon>
        <taxon>Craniata</taxon>
        <taxon>Vertebrata</taxon>
        <taxon>Euteleostomi</taxon>
        <taxon>Amphibia</taxon>
        <taxon>Batrachia</taxon>
        <taxon>Caudata</taxon>
        <taxon>Salamandroidea</taxon>
        <taxon>Salamandridae</taxon>
        <taxon>Pleurodelinae</taxon>
        <taxon>Pleurodeles</taxon>
    </lineage>
</organism>
<keyword evidence="2" id="KW-1185">Reference proteome</keyword>
<reference evidence="1" key="1">
    <citation type="journal article" date="2022" name="bioRxiv">
        <title>Sequencing and chromosome-scale assembly of the giantPleurodeles waltlgenome.</title>
        <authorList>
            <person name="Brown T."/>
            <person name="Elewa A."/>
            <person name="Iarovenko S."/>
            <person name="Subramanian E."/>
            <person name="Araus A.J."/>
            <person name="Petzold A."/>
            <person name="Susuki M."/>
            <person name="Suzuki K.-i.T."/>
            <person name="Hayashi T."/>
            <person name="Toyoda A."/>
            <person name="Oliveira C."/>
            <person name="Osipova E."/>
            <person name="Leigh N.D."/>
            <person name="Simon A."/>
            <person name="Yun M.H."/>
        </authorList>
    </citation>
    <scope>NUCLEOTIDE SEQUENCE</scope>
    <source>
        <strain evidence="1">20211129_DDA</strain>
        <tissue evidence="1">Liver</tissue>
    </source>
</reference>
<dbReference type="Proteomes" id="UP001066276">
    <property type="component" value="Chromosome 9"/>
</dbReference>
<accession>A0AAV7MRW2</accession>
<name>A0AAV7MRW2_PLEWA</name>
<sequence>MYSDGLGTGFVNARITAIMTMEVTNAETVTRPVKEARPWELKMLDFAALALPDFEGRPEHKTGTAPRGAINCLESPLLLLPGAELRHYSESTRIWALVVRPAA</sequence>